<comment type="caution">
    <text evidence="2">The sequence shown here is derived from an EMBL/GenBank/DDBJ whole genome shotgun (WGS) entry which is preliminary data.</text>
</comment>
<dbReference type="PRINTS" id="PR00929">
    <property type="entry name" value="ATHOOK"/>
</dbReference>
<protein>
    <submittedName>
        <fullName evidence="2">Uncharacterized protein</fullName>
    </submittedName>
</protein>
<feature type="compositionally biased region" description="Basic and acidic residues" evidence="1">
    <location>
        <begin position="1028"/>
        <end position="1037"/>
    </location>
</feature>
<gene>
    <name evidence="2" type="ORF">FFLO_01353</name>
</gene>
<feature type="compositionally biased region" description="Basic residues" evidence="1">
    <location>
        <begin position="680"/>
        <end position="689"/>
    </location>
</feature>
<feature type="region of interest" description="Disordered" evidence="1">
    <location>
        <begin position="1226"/>
        <end position="1296"/>
    </location>
</feature>
<accession>A0A8K0JPR5</accession>
<feature type="region of interest" description="Disordered" evidence="1">
    <location>
        <begin position="228"/>
        <end position="252"/>
    </location>
</feature>
<sequence length="1304" mass="142892">MDPAQAAALQPDQNRPEPGFFETVNRVVTQGIHKLTEPIEHLAEAIHGRLEATDGDLEVEHSGTAVRGGEEENMNGVATGTSSLGGEAQADRTDEGASEAGRIIDTGNNPSLTQFYAEIEARASREATPEPAREVTSEGTIMHQEVVQEESTRVENEDVGEAGMEPGQAITSTDVVQPSQEYNTANEGGSNEMETEVDNGNAGDRPGPSFPAKSALANLAMYNKARATSSPLSDAPSGIENQNHNASSNKGKTAVRFTAEEIETNENGNLDYEDDDGQRVTEQNIIDAVIASAQGRIPLGGVTREEENRPEDVPRGLRYAEEEVRHGIRIQPIVEMLCNLTDPSLIKEAHLMLERGKTPSTYFRIDTRVNEHYERDLTEFDKESEIKAAQIRRDREIAAGTYPNETVEAMDAIANAGEGIPATVPTLTLNGAGPSTLLDGSSDDKIPGVPQKKPQPSPVNRELRIDIDTLHPAQLYNLEMFRRKTLKEPPMEVNLLEYIATKSLRKRTPEPQPEPAPVIPPAPRRTKAERDAEKAEEQLERERLAAEIVKAMAEEERDQPLPDDSADDAYDPVDERRSKRRAARGRPDSEEEDARYEMMRTQSGRRSGARPSRRQPEVIDLEAGGDGSNEQPVRRKRGRPPKNPAATAAQVHSDRPTPRKPGRPPLVRPEAGPSDSNRPTPRKRGRPPKVRPEPERSGSPSAERTTTLRRRKEASISPSRSSEYSPDVEMLDGDDFNGLEDDFQPSSTPMQQYNRASRRVAQSTPVEPSQPPTRKRRQRSDVESEADEPVVKRGRRSKPDQESVSSAPTDSQRVTRSRQEDSGSAALAGPSTRTGAISKRGRGRGQVIARGAGRSARGRGGASRITRGQGGRIAVESPEPVPTRSTRSGAKIIEADETPTRSTRNRPARESASHEPMPTRSTRSGAKNTESIDTPTKSSRNRPAAENSSSRGRRKSVSVIEVMSSVDSSPRATRSSGRHLNVASAKAQKVSLDKRARLTTRQQVVQTPTPRRITRGSDARSFSPVRRTPRDRSRGNERTAASQPEPSPRNTRARVSPIPAGRSIRQREKVAAESQSARSKSTQSKPKALPVEVKSRATPIKPKTTPSKSKPSPIKKKSATARPSQMQKSAVRPTHAVKEPSDRYFNGRNLVKGKFVLEILLQRLPKSTKRLYKWSALPPIPDAALPRRPYDGLQEGGAVRRQMAASSEVDPMEDVDAALLNAASQQVVESDASESPIRNKGKGRATYEEDEITVDFESEDGYAVRDMTTDGVSDDGSERGEDNDIDEADSEGDPDFAQRFAFLK</sequence>
<feature type="region of interest" description="Disordered" evidence="1">
    <location>
        <begin position="64"/>
        <end position="109"/>
    </location>
</feature>
<dbReference type="GO" id="GO:0003677">
    <property type="term" value="F:DNA binding"/>
    <property type="evidence" value="ECO:0007669"/>
    <property type="project" value="InterPro"/>
</dbReference>
<feature type="region of interest" description="Disordered" evidence="1">
    <location>
        <begin position="181"/>
        <end position="208"/>
    </location>
</feature>
<feature type="compositionally biased region" description="Basic and acidic residues" evidence="1">
    <location>
        <begin position="526"/>
        <end position="545"/>
    </location>
</feature>
<feature type="compositionally biased region" description="Low complexity" evidence="1">
    <location>
        <begin position="999"/>
        <end position="1011"/>
    </location>
</feature>
<feature type="compositionally biased region" description="Acidic residues" evidence="1">
    <location>
        <begin position="1248"/>
        <end position="1260"/>
    </location>
</feature>
<feature type="compositionally biased region" description="Polar residues" evidence="1">
    <location>
        <begin position="239"/>
        <end position="251"/>
    </location>
</feature>
<feature type="compositionally biased region" description="Polar residues" evidence="1">
    <location>
        <begin position="802"/>
        <end position="814"/>
    </location>
</feature>
<evidence type="ECO:0000256" key="1">
    <source>
        <dbReference type="SAM" id="MobiDB-lite"/>
    </source>
</evidence>
<evidence type="ECO:0000313" key="2">
    <source>
        <dbReference type="EMBL" id="KAG7566852.1"/>
    </source>
</evidence>
<feature type="compositionally biased region" description="Low complexity" evidence="1">
    <location>
        <begin position="1097"/>
        <end position="1112"/>
    </location>
</feature>
<feature type="region of interest" description="Disordered" evidence="1">
    <location>
        <begin position="1183"/>
        <end position="1210"/>
    </location>
</feature>
<keyword evidence="3" id="KW-1185">Reference proteome</keyword>
<reference evidence="2" key="1">
    <citation type="submission" date="2020-04" db="EMBL/GenBank/DDBJ databases">
        <title>Analysis of mating type loci in Filobasidium floriforme.</title>
        <authorList>
            <person name="Nowrousian M."/>
        </authorList>
    </citation>
    <scope>NUCLEOTIDE SEQUENCE</scope>
    <source>
        <strain evidence="2">CBS 6242</strain>
    </source>
</reference>
<feature type="compositionally biased region" description="Polar residues" evidence="1">
    <location>
        <begin position="965"/>
        <end position="975"/>
    </location>
</feature>
<evidence type="ECO:0000313" key="3">
    <source>
        <dbReference type="Proteomes" id="UP000812966"/>
    </source>
</evidence>
<feature type="compositionally biased region" description="Pro residues" evidence="1">
    <location>
        <begin position="510"/>
        <end position="523"/>
    </location>
</feature>
<feature type="compositionally biased region" description="Acidic residues" evidence="1">
    <location>
        <begin position="1283"/>
        <end position="1294"/>
    </location>
</feature>
<feature type="compositionally biased region" description="Polar residues" evidence="1">
    <location>
        <begin position="1073"/>
        <end position="1085"/>
    </location>
</feature>
<feature type="region of interest" description="Disordered" evidence="1">
    <location>
        <begin position="431"/>
        <end position="460"/>
    </location>
</feature>
<proteinExistence type="predicted"/>
<dbReference type="Proteomes" id="UP000812966">
    <property type="component" value="Unassembled WGS sequence"/>
</dbReference>
<dbReference type="SMART" id="SM00384">
    <property type="entry name" value="AT_hook"/>
    <property type="match status" value="3"/>
</dbReference>
<dbReference type="EMBL" id="JABELV010000019">
    <property type="protein sequence ID" value="KAG7566852.1"/>
    <property type="molecule type" value="Genomic_DNA"/>
</dbReference>
<feature type="compositionally biased region" description="Polar residues" evidence="1">
    <location>
        <begin position="744"/>
        <end position="767"/>
    </location>
</feature>
<feature type="compositionally biased region" description="Acidic residues" evidence="1">
    <location>
        <begin position="729"/>
        <end position="743"/>
    </location>
</feature>
<feature type="region of interest" description="Disordered" evidence="1">
    <location>
        <begin position="504"/>
        <end position="1141"/>
    </location>
</feature>
<feature type="compositionally biased region" description="Low complexity" evidence="1">
    <location>
        <begin position="715"/>
        <end position="725"/>
    </location>
</feature>
<feature type="compositionally biased region" description="Polar residues" evidence="1">
    <location>
        <begin position="1039"/>
        <end position="1050"/>
    </location>
</feature>
<feature type="compositionally biased region" description="Polar residues" evidence="1">
    <location>
        <begin position="919"/>
        <end position="938"/>
    </location>
</feature>
<dbReference type="InterPro" id="IPR017956">
    <property type="entry name" value="AT_hook_DNA-bd_motif"/>
</dbReference>
<organism evidence="2 3">
    <name type="scientific">Filobasidium floriforme</name>
    <dbReference type="NCBI Taxonomy" id="5210"/>
    <lineage>
        <taxon>Eukaryota</taxon>
        <taxon>Fungi</taxon>
        <taxon>Dikarya</taxon>
        <taxon>Basidiomycota</taxon>
        <taxon>Agaricomycotina</taxon>
        <taxon>Tremellomycetes</taxon>
        <taxon>Filobasidiales</taxon>
        <taxon>Filobasidiaceae</taxon>
        <taxon>Filobasidium</taxon>
    </lineage>
</organism>
<name>A0A8K0JPR5_9TREE</name>